<feature type="region of interest" description="Disordered" evidence="2">
    <location>
        <begin position="316"/>
        <end position="339"/>
    </location>
</feature>
<dbReference type="PROSITE" id="PS50878">
    <property type="entry name" value="RT_POL"/>
    <property type="match status" value="1"/>
</dbReference>
<gene>
    <name evidence="4" type="ORF">UX31_C0025G0017</name>
</gene>
<dbReference type="SUPFAM" id="SSF56672">
    <property type="entry name" value="DNA/RNA polymerases"/>
    <property type="match status" value="1"/>
</dbReference>
<dbReference type="InterPro" id="IPR013597">
    <property type="entry name" value="Mat_intron_G2"/>
</dbReference>
<dbReference type="InterPro" id="IPR000477">
    <property type="entry name" value="RT_dom"/>
</dbReference>
<dbReference type="InterPro" id="IPR043502">
    <property type="entry name" value="DNA/RNA_pol_sf"/>
</dbReference>
<dbReference type="PANTHER" id="PTHR34047">
    <property type="entry name" value="NUCLEAR INTRON MATURASE 1, MITOCHONDRIAL-RELATED"/>
    <property type="match status" value="1"/>
</dbReference>
<comment type="caution">
    <text evidence="4">The sequence shown here is derived from an EMBL/GenBank/DDBJ whole genome shotgun (WGS) entry which is preliminary data.</text>
</comment>
<dbReference type="InterPro" id="IPR051083">
    <property type="entry name" value="GrpII_Intron_Splice-Mob/Def"/>
</dbReference>
<dbReference type="PANTHER" id="PTHR34047:SF8">
    <property type="entry name" value="PROTEIN YKFC"/>
    <property type="match status" value="1"/>
</dbReference>
<protein>
    <submittedName>
        <fullName evidence="4">Group II intron maturase family protein</fullName>
    </submittedName>
</protein>
<evidence type="ECO:0000313" key="4">
    <source>
        <dbReference type="EMBL" id="KKU20895.1"/>
    </source>
</evidence>
<accession>A0A0G1RIY6</accession>
<feature type="domain" description="Reverse transcriptase" evidence="3">
    <location>
        <begin position="1"/>
        <end position="207"/>
    </location>
</feature>
<dbReference type="Proteomes" id="UP000034107">
    <property type="component" value="Unassembled WGS sequence"/>
</dbReference>
<dbReference type="AlphaFoldDB" id="A0A0G1RIY6"/>
<reference evidence="4 5" key="1">
    <citation type="journal article" date="2015" name="Nature">
        <title>rRNA introns, odd ribosomes, and small enigmatic genomes across a large radiation of phyla.</title>
        <authorList>
            <person name="Brown C.T."/>
            <person name="Hug L.A."/>
            <person name="Thomas B.C."/>
            <person name="Sharon I."/>
            <person name="Castelle C.J."/>
            <person name="Singh A."/>
            <person name="Wilkins M.J."/>
            <person name="Williams K.H."/>
            <person name="Banfield J.F."/>
        </authorList>
    </citation>
    <scope>NUCLEOTIDE SEQUENCE [LARGE SCALE GENOMIC DNA]</scope>
</reference>
<feature type="coiled-coil region" evidence="1">
    <location>
        <begin position="361"/>
        <end position="388"/>
    </location>
</feature>
<sequence>MSKNPDQLPYFKAKEALGERGMANFLLRKFKPGIKRKIPRHYLTQSIPHNRLRWIKKESKRYPYFLRFDIRLYYPSIEHTVLLEKLPEIYQKITGKPISRRFKRYLKGEIPEFLSKTPYGKGIPIGSRLSFALAGIFFLDLDWEIKNPFLRQTDDYLIFCKQKKEPENLLRNVILPKLQELHLEINEKKLTSGRFHRDRVNFIGFDFYAGHFTIAEDKVEEFKRKITKLTSLTRKKPEGAIIKAFNNKILGFGHYYKFADCENAFKDLDAFTRFRLRRYILRNRDLFPKTGNFLLTNAALKSLGLKSLSDIKGQFDRKSGKKSRKSTKNNSKSSHFRKQTDWHKLEQISEKHTQIQVLRQLTELTSLIKKLERRLASLERRLVVKNRL</sequence>
<dbReference type="Pfam" id="PF08388">
    <property type="entry name" value="GIIM"/>
    <property type="match status" value="1"/>
</dbReference>
<dbReference type="Pfam" id="PF00078">
    <property type="entry name" value="RVT_1"/>
    <property type="match status" value="1"/>
</dbReference>
<proteinExistence type="predicted"/>
<evidence type="ECO:0000259" key="3">
    <source>
        <dbReference type="PROSITE" id="PS50878"/>
    </source>
</evidence>
<evidence type="ECO:0000313" key="5">
    <source>
        <dbReference type="Proteomes" id="UP000034107"/>
    </source>
</evidence>
<evidence type="ECO:0000256" key="1">
    <source>
        <dbReference type="SAM" id="Coils"/>
    </source>
</evidence>
<dbReference type="EMBL" id="LCLS01000025">
    <property type="protein sequence ID" value="KKU20895.1"/>
    <property type="molecule type" value="Genomic_DNA"/>
</dbReference>
<name>A0A0G1RIY6_9BACT</name>
<keyword evidence="1" id="KW-0175">Coiled coil</keyword>
<evidence type="ECO:0000256" key="2">
    <source>
        <dbReference type="SAM" id="MobiDB-lite"/>
    </source>
</evidence>
<organism evidence="4 5">
    <name type="scientific">Candidatus Nomurabacteria bacterium GW2011_GWA1_46_11</name>
    <dbReference type="NCBI Taxonomy" id="1618732"/>
    <lineage>
        <taxon>Bacteria</taxon>
        <taxon>Candidatus Nomuraibacteriota</taxon>
    </lineage>
</organism>